<name>A0A3L7AM02_9HYPH</name>
<dbReference type="RefSeq" id="WP_121621284.1">
    <property type="nucleotide sequence ID" value="NZ_JACIIW010000004.1"/>
</dbReference>
<comment type="caution">
    <text evidence="2">The sequence shown here is derived from an EMBL/GenBank/DDBJ whole genome shotgun (WGS) entry which is preliminary data.</text>
</comment>
<evidence type="ECO:0000313" key="2">
    <source>
        <dbReference type="EMBL" id="RLP81469.1"/>
    </source>
</evidence>
<feature type="region of interest" description="Disordered" evidence="1">
    <location>
        <begin position="1"/>
        <end position="22"/>
    </location>
</feature>
<reference evidence="2 3" key="1">
    <citation type="submission" date="2018-10" db="EMBL/GenBank/DDBJ databases">
        <title>Xanthobacter tagetidis genome sequencing and assembly.</title>
        <authorList>
            <person name="Maclea K.S."/>
            <person name="Goen A.E."/>
            <person name="Fatima S.A."/>
        </authorList>
    </citation>
    <scope>NUCLEOTIDE SEQUENCE [LARGE SCALE GENOMIC DNA]</scope>
    <source>
        <strain evidence="2 3">ATCC 700314</strain>
    </source>
</reference>
<accession>A0A3L7AM02</accession>
<evidence type="ECO:0000256" key="1">
    <source>
        <dbReference type="SAM" id="MobiDB-lite"/>
    </source>
</evidence>
<protein>
    <submittedName>
        <fullName evidence="2">Uncharacterized protein</fullName>
    </submittedName>
</protein>
<gene>
    <name evidence="2" type="ORF">D9R14_00170</name>
</gene>
<feature type="compositionally biased region" description="Polar residues" evidence="1">
    <location>
        <begin position="1"/>
        <end position="13"/>
    </location>
</feature>
<dbReference type="EMBL" id="RCTF01000001">
    <property type="protein sequence ID" value="RLP81469.1"/>
    <property type="molecule type" value="Genomic_DNA"/>
</dbReference>
<organism evidence="2 3">
    <name type="scientific">Xanthobacter tagetidis</name>
    <dbReference type="NCBI Taxonomy" id="60216"/>
    <lineage>
        <taxon>Bacteria</taxon>
        <taxon>Pseudomonadati</taxon>
        <taxon>Pseudomonadota</taxon>
        <taxon>Alphaproteobacteria</taxon>
        <taxon>Hyphomicrobiales</taxon>
        <taxon>Xanthobacteraceae</taxon>
        <taxon>Xanthobacter</taxon>
    </lineage>
</organism>
<dbReference type="AlphaFoldDB" id="A0A3L7AM02"/>
<dbReference type="Proteomes" id="UP000269692">
    <property type="component" value="Unassembled WGS sequence"/>
</dbReference>
<evidence type="ECO:0000313" key="3">
    <source>
        <dbReference type="Proteomes" id="UP000269692"/>
    </source>
</evidence>
<proteinExistence type="predicted"/>
<sequence length="70" mass="7614">MSTDQPSQGLSQRSEAELKRAQAQQVPQWGAIGISAVAAAAHQSSEKRAAEMKNAEKRIVTLRDIEYFAA</sequence>
<keyword evidence="3" id="KW-1185">Reference proteome</keyword>